<comment type="caution">
    <text evidence="1">The sequence shown here is derived from an EMBL/GenBank/DDBJ whole genome shotgun (WGS) entry which is preliminary data.</text>
</comment>
<dbReference type="EMBL" id="MU865944">
    <property type="protein sequence ID" value="KAK4448304.1"/>
    <property type="molecule type" value="Genomic_DNA"/>
</dbReference>
<reference evidence="1" key="2">
    <citation type="submission" date="2023-05" db="EMBL/GenBank/DDBJ databases">
        <authorList>
            <consortium name="Lawrence Berkeley National Laboratory"/>
            <person name="Steindorff A."/>
            <person name="Hensen N."/>
            <person name="Bonometti L."/>
            <person name="Westerberg I."/>
            <person name="Brannstrom I.O."/>
            <person name="Guillou S."/>
            <person name="Cros-Aarteil S."/>
            <person name="Calhoun S."/>
            <person name="Haridas S."/>
            <person name="Kuo A."/>
            <person name="Mondo S."/>
            <person name="Pangilinan J."/>
            <person name="Riley R."/>
            <person name="Labutti K."/>
            <person name="Andreopoulos B."/>
            <person name="Lipzen A."/>
            <person name="Chen C."/>
            <person name="Yanf M."/>
            <person name="Daum C."/>
            <person name="Ng V."/>
            <person name="Clum A."/>
            <person name="Ohm R."/>
            <person name="Martin F."/>
            <person name="Silar P."/>
            <person name="Natvig D."/>
            <person name="Lalanne C."/>
            <person name="Gautier V."/>
            <person name="Ament-Velasquez S.L."/>
            <person name="Kruys A."/>
            <person name="Hutchinson M.I."/>
            <person name="Powell A.J."/>
            <person name="Barry K."/>
            <person name="Miller A.N."/>
            <person name="Grigoriev I.V."/>
            <person name="Debuchy R."/>
            <person name="Gladieux P."/>
            <person name="Thoren M.H."/>
            <person name="Johannesson H."/>
        </authorList>
    </citation>
    <scope>NUCLEOTIDE SEQUENCE</scope>
    <source>
        <strain evidence="1">PSN243</strain>
    </source>
</reference>
<gene>
    <name evidence="1" type="ORF">QBC34DRAFT_117583</name>
</gene>
<reference evidence="1" key="1">
    <citation type="journal article" date="2023" name="Mol. Phylogenet. Evol.">
        <title>Genome-scale phylogeny and comparative genomics of the fungal order Sordariales.</title>
        <authorList>
            <person name="Hensen N."/>
            <person name="Bonometti L."/>
            <person name="Westerberg I."/>
            <person name="Brannstrom I.O."/>
            <person name="Guillou S."/>
            <person name="Cros-Aarteil S."/>
            <person name="Calhoun S."/>
            <person name="Haridas S."/>
            <person name="Kuo A."/>
            <person name="Mondo S."/>
            <person name="Pangilinan J."/>
            <person name="Riley R."/>
            <person name="LaButti K."/>
            <person name="Andreopoulos B."/>
            <person name="Lipzen A."/>
            <person name="Chen C."/>
            <person name="Yan M."/>
            <person name="Daum C."/>
            <person name="Ng V."/>
            <person name="Clum A."/>
            <person name="Steindorff A."/>
            <person name="Ohm R.A."/>
            <person name="Martin F."/>
            <person name="Silar P."/>
            <person name="Natvig D.O."/>
            <person name="Lalanne C."/>
            <person name="Gautier V."/>
            <person name="Ament-Velasquez S.L."/>
            <person name="Kruys A."/>
            <person name="Hutchinson M.I."/>
            <person name="Powell A.J."/>
            <person name="Barry K."/>
            <person name="Miller A.N."/>
            <person name="Grigoriev I.V."/>
            <person name="Debuchy R."/>
            <person name="Gladieux P."/>
            <person name="Hiltunen Thoren M."/>
            <person name="Johannesson H."/>
        </authorList>
    </citation>
    <scope>NUCLEOTIDE SEQUENCE</scope>
    <source>
        <strain evidence="1">PSN243</strain>
    </source>
</reference>
<organism evidence="1 2">
    <name type="scientific">Podospora aff. communis PSN243</name>
    <dbReference type="NCBI Taxonomy" id="3040156"/>
    <lineage>
        <taxon>Eukaryota</taxon>
        <taxon>Fungi</taxon>
        <taxon>Dikarya</taxon>
        <taxon>Ascomycota</taxon>
        <taxon>Pezizomycotina</taxon>
        <taxon>Sordariomycetes</taxon>
        <taxon>Sordariomycetidae</taxon>
        <taxon>Sordariales</taxon>
        <taxon>Podosporaceae</taxon>
        <taxon>Podospora</taxon>
    </lineage>
</organism>
<accession>A0AAV9GJF8</accession>
<keyword evidence="2" id="KW-1185">Reference proteome</keyword>
<dbReference type="AlphaFoldDB" id="A0AAV9GJF8"/>
<evidence type="ECO:0000313" key="1">
    <source>
        <dbReference type="EMBL" id="KAK4448304.1"/>
    </source>
</evidence>
<dbReference type="Proteomes" id="UP001321760">
    <property type="component" value="Unassembled WGS sequence"/>
</dbReference>
<protein>
    <submittedName>
        <fullName evidence="1">Uncharacterized protein</fullName>
    </submittedName>
</protein>
<proteinExistence type="predicted"/>
<evidence type="ECO:0000313" key="2">
    <source>
        <dbReference type="Proteomes" id="UP001321760"/>
    </source>
</evidence>
<sequence>MLLVPRMCLPGWTLARHWHWAGGGLFSEPANLGLPQPPEASIALPQLVAAHLLTTTPPRAGQWRRAWQLRRAQPLPRIQPQRQVIGIPQRWDGRASPGWHLSTGCPPAGILTVAAANVCSSRTMTCPSGLEASGGSPRAACA</sequence>
<name>A0AAV9GJF8_9PEZI</name>